<dbReference type="InterPro" id="IPR052636">
    <property type="entry name" value="UDP-D-xylose:L-fucose_XylT"/>
</dbReference>
<comment type="caution">
    <text evidence="5">The sequence shown here is derived from an EMBL/GenBank/DDBJ whole genome shotgun (WGS) entry which is preliminary data.</text>
</comment>
<sequence length="605" mass="68213">MMSPVDDGSTTPSVRAPKKSTGVSTSTILLVIGASAISFLAGTLFALGFNQCPTLPPPAQAAAEQAKGTPLESPNTVTAEKRSLVRKEIAEPLERKAPPVEPAHTTTSHRKGQLFPETVQKFVTGMAHVDKTEFTDKFELGVPLDLPSEGTEDILLLYSGKRSMPTKYQQSLATDIQQLTTEEATENCLFLNMIYTHHDGQREQCTAIIPQYESFHIHKWMRLPKSGKGGVDKTNPLKPVGRGLQANGIDPFKVPVYERHTKRHWEILRKYLDSVDDVLNELRPIVKRIKIKNTVIVMVCNHGQSELLVNFACSTHARGLDISNIIVFATDEETKELAESVGLAAYYDEHNFGDITSEAAKEYGDRHFTAMMMAKVICVQLISLLGVDLLFQDVDIVWYKNPLNFFHKNEHDPIHTFDMYYQDDGAHSTRYAPYAPNSGFYYVRHNAKTRHFLTSLLMQGDLVLKTFSHQQAMTAVMAEHASLFGLRVKVLSRDENDFPGGYHYHRKNGEFLRQMYQGEVSPTIFHMSWTKNKDNKLLFLKQMGEWYLQDKCVSKKLADIGIEKDNFVSSCCSKEALVTCHYKDKPSIKPCKDSPALDKGRPSFW</sequence>
<keyword evidence="3" id="KW-0472">Membrane</keyword>
<feature type="domain" description="Nucleotide-diphospho-sugar transferase" evidence="4">
    <location>
        <begin position="322"/>
        <end position="539"/>
    </location>
</feature>
<evidence type="ECO:0000256" key="3">
    <source>
        <dbReference type="SAM" id="Phobius"/>
    </source>
</evidence>
<dbReference type="InterPro" id="IPR029044">
    <property type="entry name" value="Nucleotide-diphossugar_trans"/>
</dbReference>
<dbReference type="Pfam" id="PF03407">
    <property type="entry name" value="Nucleotid_trans"/>
    <property type="match status" value="1"/>
</dbReference>
<name>A0A9N8E749_9STRA</name>
<dbReference type="EMBL" id="CAICTM010000750">
    <property type="protein sequence ID" value="CAB9515962.1"/>
    <property type="molecule type" value="Genomic_DNA"/>
</dbReference>
<evidence type="ECO:0000256" key="2">
    <source>
        <dbReference type="SAM" id="MobiDB-lite"/>
    </source>
</evidence>
<dbReference type="PANTHER" id="PTHR47032">
    <property type="entry name" value="UDP-D-XYLOSE:L-FUCOSE ALPHA-1,3-D-XYLOSYLTRANSFERASE-RELATED"/>
    <property type="match status" value="1"/>
</dbReference>
<feature type="region of interest" description="Disordered" evidence="2">
    <location>
        <begin position="1"/>
        <end position="20"/>
    </location>
</feature>
<dbReference type="Proteomes" id="UP001153069">
    <property type="component" value="Unassembled WGS sequence"/>
</dbReference>
<keyword evidence="3" id="KW-0812">Transmembrane</keyword>
<dbReference type="GO" id="GO:0005794">
    <property type="term" value="C:Golgi apparatus"/>
    <property type="evidence" value="ECO:0007669"/>
    <property type="project" value="TreeGrafter"/>
</dbReference>
<protein>
    <submittedName>
        <fullName evidence="5">Nucleotide-diphospho-sugar transferase</fullName>
    </submittedName>
</protein>
<dbReference type="SUPFAM" id="SSF53448">
    <property type="entry name" value="Nucleotide-diphospho-sugar transferases"/>
    <property type="match status" value="1"/>
</dbReference>
<organism evidence="5 6">
    <name type="scientific">Seminavis robusta</name>
    <dbReference type="NCBI Taxonomy" id="568900"/>
    <lineage>
        <taxon>Eukaryota</taxon>
        <taxon>Sar</taxon>
        <taxon>Stramenopiles</taxon>
        <taxon>Ochrophyta</taxon>
        <taxon>Bacillariophyta</taxon>
        <taxon>Bacillariophyceae</taxon>
        <taxon>Bacillariophycidae</taxon>
        <taxon>Naviculales</taxon>
        <taxon>Naviculaceae</taxon>
        <taxon>Seminavis</taxon>
    </lineage>
</organism>
<gene>
    <name evidence="5" type="ORF">SEMRO_751_G197040.1</name>
</gene>
<keyword evidence="3" id="KW-1133">Transmembrane helix</keyword>
<feature type="compositionally biased region" description="Basic and acidic residues" evidence="2">
    <location>
        <begin position="79"/>
        <end position="98"/>
    </location>
</feature>
<dbReference type="InterPro" id="IPR005069">
    <property type="entry name" value="Nucl-diP-sugar_transferase"/>
</dbReference>
<proteinExistence type="inferred from homology"/>
<evidence type="ECO:0000256" key="1">
    <source>
        <dbReference type="ARBA" id="ARBA00007033"/>
    </source>
</evidence>
<dbReference type="OrthoDB" id="540503at2759"/>
<accession>A0A9N8E749</accession>
<keyword evidence="5" id="KW-0808">Transferase</keyword>
<feature type="transmembrane region" description="Helical" evidence="3">
    <location>
        <begin position="28"/>
        <end position="49"/>
    </location>
</feature>
<comment type="similarity">
    <text evidence="1">Belongs to the glycosyltransferase 77 family.</text>
</comment>
<evidence type="ECO:0000259" key="4">
    <source>
        <dbReference type="Pfam" id="PF03407"/>
    </source>
</evidence>
<keyword evidence="6" id="KW-1185">Reference proteome</keyword>
<evidence type="ECO:0000313" key="5">
    <source>
        <dbReference type="EMBL" id="CAB9515962.1"/>
    </source>
</evidence>
<reference evidence="5" key="1">
    <citation type="submission" date="2020-06" db="EMBL/GenBank/DDBJ databases">
        <authorList>
            <consortium name="Plant Systems Biology data submission"/>
        </authorList>
    </citation>
    <scope>NUCLEOTIDE SEQUENCE</scope>
    <source>
        <strain evidence="5">D6</strain>
    </source>
</reference>
<dbReference type="PANTHER" id="PTHR47032:SF1">
    <property type="entry name" value="UDP-D-XYLOSE:L-FUCOSE ALPHA-1,3-D-XYLOSYLTRANSFERASE-RELATED"/>
    <property type="match status" value="1"/>
</dbReference>
<dbReference type="AlphaFoldDB" id="A0A9N8E749"/>
<dbReference type="GO" id="GO:0016757">
    <property type="term" value="F:glycosyltransferase activity"/>
    <property type="evidence" value="ECO:0007669"/>
    <property type="project" value="TreeGrafter"/>
</dbReference>
<feature type="region of interest" description="Disordered" evidence="2">
    <location>
        <begin position="58"/>
        <end position="111"/>
    </location>
</feature>
<evidence type="ECO:0000313" key="6">
    <source>
        <dbReference type="Proteomes" id="UP001153069"/>
    </source>
</evidence>